<evidence type="ECO:0000313" key="2">
    <source>
        <dbReference type="Proteomes" id="UP001597493"/>
    </source>
</evidence>
<accession>A0ABW5R3V8</accession>
<dbReference type="RefSeq" id="WP_379278412.1">
    <property type="nucleotide sequence ID" value="NZ_JBHUMY010000038.1"/>
</dbReference>
<name>A0ABW5R3V8_9BACL</name>
<dbReference type="Proteomes" id="UP001597493">
    <property type="component" value="Unassembled WGS sequence"/>
</dbReference>
<keyword evidence="2" id="KW-1185">Reference proteome</keyword>
<reference evidence="2" key="1">
    <citation type="journal article" date="2019" name="Int. J. Syst. Evol. Microbiol.">
        <title>The Global Catalogue of Microorganisms (GCM) 10K type strain sequencing project: providing services to taxonomists for standard genome sequencing and annotation.</title>
        <authorList>
            <consortium name="The Broad Institute Genomics Platform"/>
            <consortium name="The Broad Institute Genome Sequencing Center for Infectious Disease"/>
            <person name="Wu L."/>
            <person name="Ma J."/>
        </authorList>
    </citation>
    <scope>NUCLEOTIDE SEQUENCE [LARGE SCALE GENOMIC DNA]</scope>
    <source>
        <strain evidence="2">TISTR 1827</strain>
    </source>
</reference>
<gene>
    <name evidence="1" type="ORF">ACFSW5_22690</name>
</gene>
<sequence length="84" mass="10138">MKEEHEVVIRGQKYIQFINDDGRVSLKRFNQEYKMWVELTFTEDEEEDKEAREGFLQLLIGEYFKSQDLNLSNDEICKMSKKIL</sequence>
<protein>
    <submittedName>
        <fullName evidence="1">Uncharacterized protein</fullName>
    </submittedName>
</protein>
<organism evidence="1 2">
    <name type="scientific">Paenibacillus thailandensis</name>
    <dbReference type="NCBI Taxonomy" id="393250"/>
    <lineage>
        <taxon>Bacteria</taxon>
        <taxon>Bacillati</taxon>
        <taxon>Bacillota</taxon>
        <taxon>Bacilli</taxon>
        <taxon>Bacillales</taxon>
        <taxon>Paenibacillaceae</taxon>
        <taxon>Paenibacillus</taxon>
    </lineage>
</organism>
<comment type="caution">
    <text evidence="1">The sequence shown here is derived from an EMBL/GenBank/DDBJ whole genome shotgun (WGS) entry which is preliminary data.</text>
</comment>
<evidence type="ECO:0000313" key="1">
    <source>
        <dbReference type="EMBL" id="MFD2663070.1"/>
    </source>
</evidence>
<proteinExistence type="predicted"/>
<dbReference type="EMBL" id="JBHUMY010000038">
    <property type="protein sequence ID" value="MFD2663070.1"/>
    <property type="molecule type" value="Genomic_DNA"/>
</dbReference>